<name>A0A1C7MRA2_GRIFR</name>
<proteinExistence type="predicted"/>
<dbReference type="Proteomes" id="UP000092993">
    <property type="component" value="Unassembled WGS sequence"/>
</dbReference>
<sequence>MSIRITQNAQHKYSGFVSIPFCGVELDSAVPRVEKRRVERRSVPTSRLMLRKPDLISSERAACRPKVPRKENEIRT</sequence>
<organism evidence="1 2">
    <name type="scientific">Grifola frondosa</name>
    <name type="common">Maitake</name>
    <name type="synonym">Polyporus frondosus</name>
    <dbReference type="NCBI Taxonomy" id="5627"/>
    <lineage>
        <taxon>Eukaryota</taxon>
        <taxon>Fungi</taxon>
        <taxon>Dikarya</taxon>
        <taxon>Basidiomycota</taxon>
        <taxon>Agaricomycotina</taxon>
        <taxon>Agaricomycetes</taxon>
        <taxon>Polyporales</taxon>
        <taxon>Grifolaceae</taxon>
        <taxon>Grifola</taxon>
    </lineage>
</organism>
<keyword evidence="2" id="KW-1185">Reference proteome</keyword>
<accession>A0A1C7MRA2</accession>
<reference evidence="1 2" key="1">
    <citation type="submission" date="2016-03" db="EMBL/GenBank/DDBJ databases">
        <title>Whole genome sequencing of Grifola frondosa 9006-11.</title>
        <authorList>
            <person name="Min B."/>
            <person name="Park H."/>
            <person name="Kim J.-G."/>
            <person name="Cho H."/>
            <person name="Oh Y.-L."/>
            <person name="Kong W.-S."/>
            <person name="Choi I.-G."/>
        </authorList>
    </citation>
    <scope>NUCLEOTIDE SEQUENCE [LARGE SCALE GENOMIC DNA]</scope>
    <source>
        <strain evidence="1 2">9006-11</strain>
    </source>
</reference>
<dbReference type="EMBL" id="LUGG01000001">
    <property type="protein sequence ID" value="OBZ79392.1"/>
    <property type="molecule type" value="Genomic_DNA"/>
</dbReference>
<protein>
    <submittedName>
        <fullName evidence="1">Uncharacterized protein</fullName>
    </submittedName>
</protein>
<evidence type="ECO:0000313" key="1">
    <source>
        <dbReference type="EMBL" id="OBZ79392.1"/>
    </source>
</evidence>
<gene>
    <name evidence="1" type="ORF">A0H81_01262</name>
</gene>
<evidence type="ECO:0000313" key="2">
    <source>
        <dbReference type="Proteomes" id="UP000092993"/>
    </source>
</evidence>
<dbReference type="AlphaFoldDB" id="A0A1C7MRA2"/>
<comment type="caution">
    <text evidence="1">The sequence shown here is derived from an EMBL/GenBank/DDBJ whole genome shotgun (WGS) entry which is preliminary data.</text>
</comment>